<dbReference type="RefSeq" id="WP_281880253.1">
    <property type="nucleotide sequence ID" value="NZ_AP026978.1"/>
</dbReference>
<evidence type="ECO:0000256" key="2">
    <source>
        <dbReference type="ARBA" id="ARBA00008072"/>
    </source>
</evidence>
<proteinExistence type="inferred from homology"/>
<dbReference type="Pfam" id="PF08240">
    <property type="entry name" value="ADH_N"/>
    <property type="match status" value="1"/>
</dbReference>
<feature type="domain" description="Enoyl reductase (ER)" evidence="7">
    <location>
        <begin position="12"/>
        <end position="336"/>
    </location>
</feature>
<comment type="cofactor">
    <cofactor evidence="1 6">
        <name>Zn(2+)</name>
        <dbReference type="ChEBI" id="CHEBI:29105"/>
    </cofactor>
</comment>
<reference evidence="8 9" key="1">
    <citation type="submission" date="2022-11" db="EMBL/GenBank/DDBJ databases">
        <title>Genome Sequencing of Nocardia sp. ON39_IFM12276 and assembly.</title>
        <authorList>
            <person name="Shimojima M."/>
            <person name="Toyokawa M."/>
            <person name="Uesaka K."/>
        </authorList>
    </citation>
    <scope>NUCLEOTIDE SEQUENCE [LARGE SCALE GENOMIC DNA]</scope>
    <source>
        <strain evidence="8 9">IFM 12276</strain>
    </source>
</reference>
<dbReference type="InterPro" id="IPR013154">
    <property type="entry name" value="ADH-like_N"/>
</dbReference>
<sequence>MSSTIKQVRVHGPGAVSLDRVELPECGPRDAVVELRACGICGSDLGYIRLGGVAGPGPDPMPLGHEMSGVITIVGSEVTDLRPGQCVVVHPGRDDIGRIGNGSPEGGLADAVLVRDAAAGDRLFPVPDDMPFEIAALAEPVAVGMHAVDQADLAPDDAVAVFGCGPIGLAAIATLADRGIERIVGIEPSATRRRLAEALGASATIDPTTDDVWKQLRLLHGTTPTMSGDTAATTGFIEASGAGKVLSDIIANAGRGSRISVVAVHYAPVEVNFLHVLTSELTIRGSIEYPPRFRDAIDLLERRDLTPLISHRFPLESIDDALNTLKQNRECGKILIEINQ</sequence>
<dbReference type="Gene3D" id="3.40.50.720">
    <property type="entry name" value="NAD(P)-binding Rossmann-like Domain"/>
    <property type="match status" value="1"/>
</dbReference>
<dbReference type="Pfam" id="PF00107">
    <property type="entry name" value="ADH_zinc_N"/>
    <property type="match status" value="1"/>
</dbReference>
<evidence type="ECO:0000256" key="5">
    <source>
        <dbReference type="ARBA" id="ARBA00023002"/>
    </source>
</evidence>
<evidence type="ECO:0000256" key="6">
    <source>
        <dbReference type="RuleBase" id="RU361277"/>
    </source>
</evidence>
<accession>A0ABN6U4E4</accession>
<evidence type="ECO:0000259" key="7">
    <source>
        <dbReference type="SMART" id="SM00829"/>
    </source>
</evidence>
<evidence type="ECO:0000256" key="3">
    <source>
        <dbReference type="ARBA" id="ARBA00022723"/>
    </source>
</evidence>
<protein>
    <submittedName>
        <fullName evidence="8">Threonine dehydrogenase</fullName>
    </submittedName>
</protein>
<dbReference type="EMBL" id="AP026978">
    <property type="protein sequence ID" value="BDU00026.1"/>
    <property type="molecule type" value="Genomic_DNA"/>
</dbReference>
<keyword evidence="9" id="KW-1185">Reference proteome</keyword>
<keyword evidence="3 6" id="KW-0479">Metal-binding</keyword>
<dbReference type="SMART" id="SM00829">
    <property type="entry name" value="PKS_ER"/>
    <property type="match status" value="1"/>
</dbReference>
<name>A0ABN6U4E4_9NOCA</name>
<dbReference type="PROSITE" id="PS00059">
    <property type="entry name" value="ADH_ZINC"/>
    <property type="match status" value="1"/>
</dbReference>
<comment type="similarity">
    <text evidence="2 6">Belongs to the zinc-containing alcohol dehydrogenase family.</text>
</comment>
<dbReference type="Gene3D" id="3.90.180.10">
    <property type="entry name" value="Medium-chain alcohol dehydrogenases, catalytic domain"/>
    <property type="match status" value="1"/>
</dbReference>
<dbReference type="SUPFAM" id="SSF50129">
    <property type="entry name" value="GroES-like"/>
    <property type="match status" value="1"/>
</dbReference>
<evidence type="ECO:0000313" key="8">
    <source>
        <dbReference type="EMBL" id="BDU00026.1"/>
    </source>
</evidence>
<dbReference type="PANTHER" id="PTHR43161:SF23">
    <property type="entry name" value="(R,R)-BUTANEDIOL DEHYDROGENASE-RELATED"/>
    <property type="match status" value="1"/>
</dbReference>
<dbReference type="PANTHER" id="PTHR43161">
    <property type="entry name" value="SORBITOL DEHYDROGENASE"/>
    <property type="match status" value="1"/>
</dbReference>
<dbReference type="Proteomes" id="UP001317870">
    <property type="component" value="Chromosome"/>
</dbReference>
<gene>
    <name evidence="8" type="primary">gutB</name>
    <name evidence="8" type="ORF">IFM12276_30540</name>
</gene>
<evidence type="ECO:0000256" key="1">
    <source>
        <dbReference type="ARBA" id="ARBA00001947"/>
    </source>
</evidence>
<dbReference type="SUPFAM" id="SSF51735">
    <property type="entry name" value="NAD(P)-binding Rossmann-fold domains"/>
    <property type="match status" value="1"/>
</dbReference>
<dbReference type="InterPro" id="IPR013149">
    <property type="entry name" value="ADH-like_C"/>
</dbReference>
<dbReference type="InterPro" id="IPR036291">
    <property type="entry name" value="NAD(P)-bd_dom_sf"/>
</dbReference>
<dbReference type="InterPro" id="IPR011032">
    <property type="entry name" value="GroES-like_sf"/>
</dbReference>
<organism evidence="8 9">
    <name type="scientific">Nocardia sputorum</name>
    <dbReference type="NCBI Taxonomy" id="2984338"/>
    <lineage>
        <taxon>Bacteria</taxon>
        <taxon>Bacillati</taxon>
        <taxon>Actinomycetota</taxon>
        <taxon>Actinomycetes</taxon>
        <taxon>Mycobacteriales</taxon>
        <taxon>Nocardiaceae</taxon>
        <taxon>Nocardia</taxon>
    </lineage>
</organism>
<evidence type="ECO:0000313" key="9">
    <source>
        <dbReference type="Proteomes" id="UP001317870"/>
    </source>
</evidence>
<keyword evidence="4 6" id="KW-0862">Zinc</keyword>
<evidence type="ECO:0000256" key="4">
    <source>
        <dbReference type="ARBA" id="ARBA00022833"/>
    </source>
</evidence>
<dbReference type="InterPro" id="IPR002328">
    <property type="entry name" value="ADH_Zn_CS"/>
</dbReference>
<keyword evidence="5" id="KW-0560">Oxidoreductase</keyword>
<dbReference type="InterPro" id="IPR020843">
    <property type="entry name" value="ER"/>
</dbReference>